<dbReference type="CDD" id="cd00590">
    <property type="entry name" value="RRM_SF"/>
    <property type="match status" value="1"/>
</dbReference>
<dbReference type="InterPro" id="IPR012677">
    <property type="entry name" value="Nucleotide-bd_a/b_plait_sf"/>
</dbReference>
<dbReference type="InterPro" id="IPR000504">
    <property type="entry name" value="RRM_dom"/>
</dbReference>
<dbReference type="InterPro" id="IPR035979">
    <property type="entry name" value="RBD_domain_sf"/>
</dbReference>
<accession>A0A396HIW1</accession>
<organism evidence="2">
    <name type="scientific">Medicago truncatula</name>
    <name type="common">Barrel medic</name>
    <name type="synonym">Medicago tribuloides</name>
    <dbReference type="NCBI Taxonomy" id="3880"/>
    <lineage>
        <taxon>Eukaryota</taxon>
        <taxon>Viridiplantae</taxon>
        <taxon>Streptophyta</taxon>
        <taxon>Embryophyta</taxon>
        <taxon>Tracheophyta</taxon>
        <taxon>Spermatophyta</taxon>
        <taxon>Magnoliopsida</taxon>
        <taxon>eudicotyledons</taxon>
        <taxon>Gunneridae</taxon>
        <taxon>Pentapetalae</taxon>
        <taxon>rosids</taxon>
        <taxon>fabids</taxon>
        <taxon>Fabales</taxon>
        <taxon>Fabaceae</taxon>
        <taxon>Papilionoideae</taxon>
        <taxon>50 kb inversion clade</taxon>
        <taxon>NPAAA clade</taxon>
        <taxon>Hologalegina</taxon>
        <taxon>IRL clade</taxon>
        <taxon>Trifolieae</taxon>
        <taxon>Medicago</taxon>
    </lineage>
</organism>
<reference evidence="2" key="1">
    <citation type="journal article" date="2018" name="Nat. Plants">
        <title>Whole-genome landscape of Medicago truncatula symbiotic genes.</title>
        <authorList>
            <person name="Pecrix Y."/>
            <person name="Gamas P."/>
            <person name="Carrere S."/>
        </authorList>
    </citation>
    <scope>NUCLEOTIDE SEQUENCE</scope>
    <source>
        <tissue evidence="2">Leaves</tissue>
    </source>
</reference>
<dbReference type="Proteomes" id="UP000265566">
    <property type="component" value="Chromosome 6"/>
</dbReference>
<dbReference type="EMBL" id="PSQE01000006">
    <property type="protein sequence ID" value="RHN51175.1"/>
    <property type="molecule type" value="Genomic_DNA"/>
</dbReference>
<name>A0A396HIW1_MEDTR</name>
<sequence length="155" mass="18524">MSLFRLRQYFEVCGILSDVYVARQLNSLGQVYGFVRFLNVRNREKLAQALNNVWIGDRKVWAREARFDRFAQYDVENRADVNEVRRDRTEREVRPMVITHREGVKNVRVRRLEEEAREGKGEKKILKVGTVEVNVEKKKNELKKKKEEKKREGRC</sequence>
<protein>
    <submittedName>
        <fullName evidence="2">Putative nucleotide-binding alpha-beta plait domain-containing protein</fullName>
    </submittedName>
</protein>
<dbReference type="Gene3D" id="3.30.70.330">
    <property type="match status" value="1"/>
</dbReference>
<comment type="caution">
    <text evidence="2">The sequence shown here is derived from an EMBL/GenBank/DDBJ whole genome shotgun (WGS) entry which is preliminary data.</text>
</comment>
<feature type="domain" description="RRM" evidence="1">
    <location>
        <begin position="6"/>
        <end position="60"/>
    </location>
</feature>
<evidence type="ECO:0000259" key="1">
    <source>
        <dbReference type="Pfam" id="PF00076"/>
    </source>
</evidence>
<dbReference type="SUPFAM" id="SSF54928">
    <property type="entry name" value="RNA-binding domain, RBD"/>
    <property type="match status" value="1"/>
</dbReference>
<dbReference type="GO" id="GO:0003723">
    <property type="term" value="F:RNA binding"/>
    <property type="evidence" value="ECO:0007669"/>
    <property type="project" value="InterPro"/>
</dbReference>
<dbReference type="AlphaFoldDB" id="A0A396HIW1"/>
<evidence type="ECO:0000313" key="2">
    <source>
        <dbReference type="EMBL" id="RHN51175.1"/>
    </source>
</evidence>
<gene>
    <name evidence="2" type="ORF">MtrunA17_Chr6g0465531</name>
</gene>
<dbReference type="Gramene" id="rna35561">
    <property type="protein sequence ID" value="RHN51175.1"/>
    <property type="gene ID" value="gene35561"/>
</dbReference>
<proteinExistence type="predicted"/>
<dbReference type="Pfam" id="PF00076">
    <property type="entry name" value="RRM_1"/>
    <property type="match status" value="1"/>
</dbReference>